<keyword evidence="3" id="KW-1185">Reference proteome</keyword>
<dbReference type="PANTHER" id="PTHR32133:SF134">
    <property type="entry name" value="OS05G0320100 PROTEIN"/>
    <property type="match status" value="1"/>
</dbReference>
<dbReference type="Gene3D" id="1.20.1280.50">
    <property type="match status" value="1"/>
</dbReference>
<organism evidence="2 3">
    <name type="scientific">Panicum virgatum</name>
    <name type="common">Blackwell switchgrass</name>
    <dbReference type="NCBI Taxonomy" id="38727"/>
    <lineage>
        <taxon>Eukaryota</taxon>
        <taxon>Viridiplantae</taxon>
        <taxon>Streptophyta</taxon>
        <taxon>Embryophyta</taxon>
        <taxon>Tracheophyta</taxon>
        <taxon>Spermatophyta</taxon>
        <taxon>Magnoliopsida</taxon>
        <taxon>Liliopsida</taxon>
        <taxon>Poales</taxon>
        <taxon>Poaceae</taxon>
        <taxon>PACMAD clade</taxon>
        <taxon>Panicoideae</taxon>
        <taxon>Panicodae</taxon>
        <taxon>Paniceae</taxon>
        <taxon>Panicinae</taxon>
        <taxon>Panicum</taxon>
        <taxon>Panicum sect. Hiantes</taxon>
    </lineage>
</organism>
<sequence>MGGCRASPAPTSLPDNDDILLEILLRLPPLPSSLPRASLVCKRWRRLLSDPQFLRRFRAHHRKPPMLGFFFVDIDNDDGLIPVFTPTLAAPDRIPPARFSFPNRPRREGLFFRECRHGLALLFNRRKFEAVVWDPVTGFRLNIAIPLEMQRDDRHPFKCDMYNGAVMRNCCSGTFKVVTVLSNELYKLAWACLYDSESGKWGNIISTAVPPFTSLAQPSVLVGNAVCWLLHNRGGGVLRFDTDKQSLDVIQMPEDIHVTDDSRVDLLRTADGGLGIAIFWVLQKTIQLDKLISLTPLMETRPTAIVGFDEDNNVIFLWTAIGVFMIQLESMKFTTLPKDNWARGYYPFTSFYTTGWGIGGGDDRSEMLNNAQADFPV</sequence>
<name>A0A8T0V0Y4_PANVG</name>
<dbReference type="InterPro" id="IPR036047">
    <property type="entry name" value="F-box-like_dom_sf"/>
</dbReference>
<feature type="domain" description="F-box" evidence="1">
    <location>
        <begin position="13"/>
        <end position="57"/>
    </location>
</feature>
<dbReference type="Proteomes" id="UP000823388">
    <property type="component" value="Chromosome 3K"/>
</dbReference>
<comment type="caution">
    <text evidence="2">The sequence shown here is derived from an EMBL/GenBank/DDBJ whole genome shotgun (WGS) entry which is preliminary data.</text>
</comment>
<dbReference type="AlphaFoldDB" id="A0A8T0V0Y4"/>
<evidence type="ECO:0000313" key="2">
    <source>
        <dbReference type="EMBL" id="KAG2628097.1"/>
    </source>
</evidence>
<reference evidence="2" key="1">
    <citation type="submission" date="2020-05" db="EMBL/GenBank/DDBJ databases">
        <title>WGS assembly of Panicum virgatum.</title>
        <authorList>
            <person name="Lovell J.T."/>
            <person name="Jenkins J."/>
            <person name="Shu S."/>
            <person name="Juenger T.E."/>
            <person name="Schmutz J."/>
        </authorList>
    </citation>
    <scope>NUCLEOTIDE SEQUENCE</scope>
    <source>
        <strain evidence="2">AP13</strain>
    </source>
</reference>
<accession>A0A8T0V0Y4</accession>
<dbReference type="EMBL" id="CM029041">
    <property type="protein sequence ID" value="KAG2628097.1"/>
    <property type="molecule type" value="Genomic_DNA"/>
</dbReference>
<dbReference type="SUPFAM" id="SSF81383">
    <property type="entry name" value="F-box domain"/>
    <property type="match status" value="1"/>
</dbReference>
<dbReference type="Pfam" id="PF12937">
    <property type="entry name" value="F-box-like"/>
    <property type="match status" value="1"/>
</dbReference>
<evidence type="ECO:0000259" key="1">
    <source>
        <dbReference type="SMART" id="SM00256"/>
    </source>
</evidence>
<evidence type="ECO:0000313" key="3">
    <source>
        <dbReference type="Proteomes" id="UP000823388"/>
    </source>
</evidence>
<dbReference type="PANTHER" id="PTHR32133">
    <property type="entry name" value="OS07G0120400 PROTEIN"/>
    <property type="match status" value="1"/>
</dbReference>
<dbReference type="SMART" id="SM00256">
    <property type="entry name" value="FBOX"/>
    <property type="match status" value="1"/>
</dbReference>
<gene>
    <name evidence="2" type="ORF">PVAP13_3KG227997</name>
</gene>
<proteinExistence type="predicted"/>
<protein>
    <recommendedName>
        <fullName evidence="1">F-box domain-containing protein</fullName>
    </recommendedName>
</protein>
<dbReference type="InterPro" id="IPR001810">
    <property type="entry name" value="F-box_dom"/>
</dbReference>